<dbReference type="Pfam" id="PF05739">
    <property type="entry name" value="SNARE"/>
    <property type="match status" value="1"/>
</dbReference>
<dbReference type="SUPFAM" id="SSF47661">
    <property type="entry name" value="t-snare proteins"/>
    <property type="match status" value="1"/>
</dbReference>
<dbReference type="VEuPathDB" id="ToxoDB:ETH_00034140"/>
<dbReference type="OMA" id="GACHEEW"/>
<dbReference type="OrthoDB" id="10255013at2759"/>
<comment type="subcellular location">
    <subcellularLocation>
        <location evidence="1">Membrane</location>
        <topology evidence="1">Single-pass type IV membrane protein</topology>
    </subcellularLocation>
</comment>
<dbReference type="SMART" id="SM00397">
    <property type="entry name" value="t_SNARE"/>
    <property type="match status" value="1"/>
</dbReference>
<proteinExistence type="inferred from homology"/>
<evidence type="ECO:0000256" key="1">
    <source>
        <dbReference type="ARBA" id="ARBA00004211"/>
    </source>
</evidence>
<dbReference type="GO" id="GO:0005484">
    <property type="term" value="F:SNAP receptor activity"/>
    <property type="evidence" value="ECO:0007669"/>
    <property type="project" value="TreeGrafter"/>
</dbReference>
<dbReference type="PROSITE" id="PS50192">
    <property type="entry name" value="T_SNARE"/>
    <property type="match status" value="1"/>
</dbReference>
<dbReference type="GO" id="GO:0005886">
    <property type="term" value="C:plasma membrane"/>
    <property type="evidence" value="ECO:0007669"/>
    <property type="project" value="TreeGrafter"/>
</dbReference>
<evidence type="ECO:0000256" key="2">
    <source>
        <dbReference type="ARBA" id="ARBA00009063"/>
    </source>
</evidence>
<dbReference type="PANTHER" id="PTHR19957:SF307">
    <property type="entry name" value="PROTEIN SSO1-RELATED"/>
    <property type="match status" value="1"/>
</dbReference>
<name>U6L540_EIMTE</name>
<evidence type="ECO:0000313" key="7">
    <source>
        <dbReference type="Proteomes" id="UP000030747"/>
    </source>
</evidence>
<dbReference type="Gene3D" id="1.20.5.110">
    <property type="match status" value="1"/>
</dbReference>
<protein>
    <recommendedName>
        <fullName evidence="5">t-SNARE coiled-coil homology domain-containing protein</fullName>
    </recommendedName>
</protein>
<dbReference type="PANTHER" id="PTHR19957">
    <property type="entry name" value="SYNTAXIN"/>
    <property type="match status" value="1"/>
</dbReference>
<dbReference type="InterPro" id="IPR000727">
    <property type="entry name" value="T_SNARE_dom"/>
</dbReference>
<dbReference type="GO" id="GO:0031201">
    <property type="term" value="C:SNARE complex"/>
    <property type="evidence" value="ECO:0007669"/>
    <property type="project" value="TreeGrafter"/>
</dbReference>
<feature type="domain" description="T-SNARE coiled-coil homology" evidence="5">
    <location>
        <begin position="39"/>
        <end position="101"/>
    </location>
</feature>
<dbReference type="Proteomes" id="UP000030747">
    <property type="component" value="Unassembled WGS sequence"/>
</dbReference>
<dbReference type="VEuPathDB" id="ToxoDB:ETH2_1118000"/>
<dbReference type="GO" id="GO:0006906">
    <property type="term" value="P:vesicle fusion"/>
    <property type="evidence" value="ECO:0007669"/>
    <property type="project" value="TreeGrafter"/>
</dbReference>
<dbReference type="AlphaFoldDB" id="U6L540"/>
<evidence type="ECO:0000256" key="3">
    <source>
        <dbReference type="SAM" id="Coils"/>
    </source>
</evidence>
<dbReference type="GO" id="GO:0000149">
    <property type="term" value="F:SNARE binding"/>
    <property type="evidence" value="ECO:0007669"/>
    <property type="project" value="TreeGrafter"/>
</dbReference>
<gene>
    <name evidence="6" type="ORF">ETH_00034140</name>
</gene>
<feature type="coiled-coil region" evidence="3">
    <location>
        <begin position="42"/>
        <end position="111"/>
    </location>
</feature>
<feature type="non-terminal residue" evidence="6">
    <location>
        <position position="1"/>
    </location>
</feature>
<reference evidence="6" key="1">
    <citation type="submission" date="2013-10" db="EMBL/GenBank/DDBJ databases">
        <title>Genomic analysis of the causative agents of coccidiosis in chickens.</title>
        <authorList>
            <person name="Reid A.J."/>
            <person name="Blake D."/>
            <person name="Billington K."/>
            <person name="Browne H."/>
            <person name="Dunn M."/>
            <person name="Hung S."/>
            <person name="Kawahara F."/>
            <person name="Miranda-Saavedra D."/>
            <person name="Mourier T."/>
            <person name="Nagra H."/>
            <person name="Otto T.D."/>
            <person name="Rawlings N."/>
            <person name="Sanchez A."/>
            <person name="Sanders M."/>
            <person name="Subramaniam C."/>
            <person name="Tay Y."/>
            <person name="Dear P."/>
            <person name="Doerig C."/>
            <person name="Gruber A."/>
            <person name="Parkinson J."/>
            <person name="Shirley M."/>
            <person name="Wan K.L."/>
            <person name="Berriman M."/>
            <person name="Tomley F."/>
            <person name="Pain A."/>
        </authorList>
    </citation>
    <scope>NUCLEOTIDE SEQUENCE [LARGE SCALE GENOMIC DNA]</scope>
    <source>
        <strain evidence="6">Houghton</strain>
    </source>
</reference>
<evidence type="ECO:0000259" key="5">
    <source>
        <dbReference type="PROSITE" id="PS50192"/>
    </source>
</evidence>
<dbReference type="GO" id="GO:0012505">
    <property type="term" value="C:endomembrane system"/>
    <property type="evidence" value="ECO:0007669"/>
    <property type="project" value="TreeGrafter"/>
</dbReference>
<reference evidence="6" key="2">
    <citation type="submission" date="2013-10" db="EMBL/GenBank/DDBJ databases">
        <authorList>
            <person name="Aslett M."/>
        </authorList>
    </citation>
    <scope>NUCLEOTIDE SEQUENCE [LARGE SCALE GENOMIC DNA]</scope>
    <source>
        <strain evidence="6">Houghton</strain>
    </source>
</reference>
<feature type="transmembrane region" description="Helical" evidence="4">
    <location>
        <begin position="112"/>
        <end position="135"/>
    </location>
</feature>
<dbReference type="GO" id="GO:0006887">
    <property type="term" value="P:exocytosis"/>
    <property type="evidence" value="ECO:0007669"/>
    <property type="project" value="TreeGrafter"/>
</dbReference>
<dbReference type="RefSeq" id="XP_013235077.1">
    <property type="nucleotide sequence ID" value="XM_013379623.1"/>
</dbReference>
<dbReference type="CDD" id="cd15848">
    <property type="entry name" value="SNARE_syntaxin1-like"/>
    <property type="match status" value="1"/>
</dbReference>
<dbReference type="GeneID" id="25255894"/>
<sequence>YPEVPEEEVETLVDSGELTAMTAIKMRVSGTHQALRNATAGIQDKYRDIRRLEQSVAELHQMFVELSFLVEAQGEMVEQIQYSVQQAKEYTAKAEKELLQARRNQKSAKARMFWITVILIIIAAIVLVPVFVTLLK</sequence>
<dbReference type="EMBL" id="HG676891">
    <property type="protein sequence ID" value="CDJ44328.1"/>
    <property type="molecule type" value="Genomic_DNA"/>
</dbReference>
<evidence type="ECO:0000313" key="6">
    <source>
        <dbReference type="EMBL" id="CDJ44328.1"/>
    </source>
</evidence>
<keyword evidence="3" id="KW-0175">Coiled coil</keyword>
<evidence type="ECO:0000256" key="4">
    <source>
        <dbReference type="SAM" id="Phobius"/>
    </source>
</evidence>
<keyword evidence="4" id="KW-1133">Transmembrane helix</keyword>
<dbReference type="InterPro" id="IPR010989">
    <property type="entry name" value="SNARE"/>
</dbReference>
<keyword evidence="4" id="KW-0812">Transmembrane</keyword>
<dbReference type="InterPro" id="IPR045242">
    <property type="entry name" value="Syntaxin"/>
</dbReference>
<dbReference type="GO" id="GO:0048278">
    <property type="term" value="P:vesicle docking"/>
    <property type="evidence" value="ECO:0007669"/>
    <property type="project" value="TreeGrafter"/>
</dbReference>
<keyword evidence="7" id="KW-1185">Reference proteome</keyword>
<keyword evidence="4" id="KW-0472">Membrane</keyword>
<comment type="similarity">
    <text evidence="2">Belongs to the syntaxin family.</text>
</comment>
<organism evidence="6 7">
    <name type="scientific">Eimeria tenella</name>
    <name type="common">Coccidian parasite</name>
    <dbReference type="NCBI Taxonomy" id="5802"/>
    <lineage>
        <taxon>Eukaryota</taxon>
        <taxon>Sar</taxon>
        <taxon>Alveolata</taxon>
        <taxon>Apicomplexa</taxon>
        <taxon>Conoidasida</taxon>
        <taxon>Coccidia</taxon>
        <taxon>Eucoccidiorida</taxon>
        <taxon>Eimeriorina</taxon>
        <taxon>Eimeriidae</taxon>
        <taxon>Eimeria</taxon>
    </lineage>
</organism>
<accession>U6L540</accession>
<dbReference type="GO" id="GO:0006886">
    <property type="term" value="P:intracellular protein transport"/>
    <property type="evidence" value="ECO:0007669"/>
    <property type="project" value="TreeGrafter"/>
</dbReference>